<accession>A0A2P2PTB9</accession>
<proteinExistence type="predicted"/>
<dbReference type="AlphaFoldDB" id="A0A2P2PTB9"/>
<name>A0A2P2PTB9_RHIMU</name>
<sequence length="47" mass="5333">MKISSGLVYMLSIQCSMVTCLLSRFSILPHTALPFDVLPRHYDFSIT</sequence>
<evidence type="ECO:0000313" key="1">
    <source>
        <dbReference type="EMBL" id="MBX57955.1"/>
    </source>
</evidence>
<organism evidence="1">
    <name type="scientific">Rhizophora mucronata</name>
    <name type="common">Asiatic mangrove</name>
    <dbReference type="NCBI Taxonomy" id="61149"/>
    <lineage>
        <taxon>Eukaryota</taxon>
        <taxon>Viridiplantae</taxon>
        <taxon>Streptophyta</taxon>
        <taxon>Embryophyta</taxon>
        <taxon>Tracheophyta</taxon>
        <taxon>Spermatophyta</taxon>
        <taxon>Magnoliopsida</taxon>
        <taxon>eudicotyledons</taxon>
        <taxon>Gunneridae</taxon>
        <taxon>Pentapetalae</taxon>
        <taxon>rosids</taxon>
        <taxon>fabids</taxon>
        <taxon>Malpighiales</taxon>
        <taxon>Rhizophoraceae</taxon>
        <taxon>Rhizophora</taxon>
    </lineage>
</organism>
<dbReference type="EMBL" id="GGEC01077471">
    <property type="protein sequence ID" value="MBX57955.1"/>
    <property type="molecule type" value="Transcribed_RNA"/>
</dbReference>
<protein>
    <submittedName>
        <fullName evidence="1">Uncharacterized protein</fullName>
    </submittedName>
</protein>
<reference evidence="1" key="1">
    <citation type="submission" date="2018-02" db="EMBL/GenBank/DDBJ databases">
        <title>Rhizophora mucronata_Transcriptome.</title>
        <authorList>
            <person name="Meera S.P."/>
            <person name="Sreeshan A."/>
            <person name="Augustine A."/>
        </authorList>
    </citation>
    <scope>NUCLEOTIDE SEQUENCE</scope>
    <source>
        <tissue evidence="1">Leaf</tissue>
    </source>
</reference>